<evidence type="ECO:0000256" key="3">
    <source>
        <dbReference type="ARBA" id="ARBA00022475"/>
    </source>
</evidence>
<feature type="transmembrane region" description="Helical" evidence="9">
    <location>
        <begin position="128"/>
        <end position="150"/>
    </location>
</feature>
<evidence type="ECO:0000259" key="10">
    <source>
        <dbReference type="Pfam" id="PF04290"/>
    </source>
</evidence>
<reference evidence="11" key="2">
    <citation type="journal article" date="2021" name="Microbiol. Resour. Announc.">
        <title>Complete Genome Sequences of Three Human Oral Treponema parvum Isolates.</title>
        <authorList>
            <person name="Zeng H."/>
            <person name="Watt R.M."/>
        </authorList>
    </citation>
    <scope>NUCLEOTIDE SEQUENCE</scope>
    <source>
        <strain evidence="11">ATCC 700773</strain>
    </source>
</reference>
<evidence type="ECO:0000313" key="12">
    <source>
        <dbReference type="Proteomes" id="UP000671995"/>
    </source>
</evidence>
<keyword evidence="5 9" id="KW-0812">Transmembrane</keyword>
<keyword evidence="4" id="KW-0997">Cell inner membrane</keyword>
<evidence type="ECO:0000256" key="4">
    <source>
        <dbReference type="ARBA" id="ARBA00022519"/>
    </source>
</evidence>
<sequence>MCKKPLLINALKNLDTVIAALALVLLVAVTFVGVVMRYVFSSPFAWEEEVQLALIVWVVFFGGRYAFVTGSHPAIDMIVNVFPKKIRKPFMCAVILFSITVLLYAGLQGFRYTLQMLNNSRVTNILRIPFALIYAPLPIGCVLMSAQIVINNFCKKTGEE</sequence>
<dbReference type="GO" id="GO:0015740">
    <property type="term" value="P:C4-dicarboxylate transport"/>
    <property type="evidence" value="ECO:0007669"/>
    <property type="project" value="TreeGrafter"/>
</dbReference>
<reference evidence="11" key="1">
    <citation type="submission" date="2020-05" db="EMBL/GenBank/DDBJ databases">
        <authorList>
            <person name="Zeng H."/>
            <person name="Chan Y.K."/>
            <person name="Watt R.M."/>
        </authorList>
    </citation>
    <scope>NUCLEOTIDE SEQUENCE</scope>
    <source>
        <strain evidence="11">ATCC 700773</strain>
    </source>
</reference>
<evidence type="ECO:0000256" key="6">
    <source>
        <dbReference type="ARBA" id="ARBA00022989"/>
    </source>
</evidence>
<dbReference type="RefSeq" id="WP_210118391.1">
    <property type="nucleotide sequence ID" value="NZ_CP054257.1"/>
</dbReference>
<proteinExistence type="inferred from homology"/>
<dbReference type="PANTHER" id="PTHR35011">
    <property type="entry name" value="2,3-DIKETO-L-GULONATE TRAP TRANSPORTER SMALL PERMEASE PROTEIN YIAM"/>
    <property type="match status" value="1"/>
</dbReference>
<comment type="subcellular location">
    <subcellularLocation>
        <location evidence="1">Cell inner membrane</location>
        <topology evidence="1">Multi-pass membrane protein</topology>
    </subcellularLocation>
</comment>
<accession>A0A975IC36</accession>
<dbReference type="GO" id="GO:0005886">
    <property type="term" value="C:plasma membrane"/>
    <property type="evidence" value="ECO:0007669"/>
    <property type="project" value="UniProtKB-SubCell"/>
</dbReference>
<dbReference type="EMBL" id="CP054257">
    <property type="protein sequence ID" value="QTQ11596.1"/>
    <property type="molecule type" value="Genomic_DNA"/>
</dbReference>
<evidence type="ECO:0000256" key="1">
    <source>
        <dbReference type="ARBA" id="ARBA00004429"/>
    </source>
</evidence>
<name>A0A975IC36_9SPIR</name>
<keyword evidence="7 9" id="KW-0472">Membrane</keyword>
<comment type="similarity">
    <text evidence="8">Belongs to the TRAP transporter small permease family.</text>
</comment>
<dbReference type="InterPro" id="IPR055348">
    <property type="entry name" value="DctQ"/>
</dbReference>
<dbReference type="PANTHER" id="PTHR35011:SF2">
    <property type="entry name" value="2,3-DIKETO-L-GULONATE TRAP TRANSPORTER SMALL PERMEASE PROTEIN YIAM"/>
    <property type="match status" value="1"/>
</dbReference>
<evidence type="ECO:0000256" key="5">
    <source>
        <dbReference type="ARBA" id="ARBA00022692"/>
    </source>
</evidence>
<evidence type="ECO:0000256" key="9">
    <source>
        <dbReference type="SAM" id="Phobius"/>
    </source>
</evidence>
<evidence type="ECO:0000256" key="2">
    <source>
        <dbReference type="ARBA" id="ARBA00022448"/>
    </source>
</evidence>
<keyword evidence="6 9" id="KW-1133">Transmembrane helix</keyword>
<dbReference type="GO" id="GO:0022857">
    <property type="term" value="F:transmembrane transporter activity"/>
    <property type="evidence" value="ECO:0007669"/>
    <property type="project" value="TreeGrafter"/>
</dbReference>
<feature type="transmembrane region" description="Helical" evidence="9">
    <location>
        <begin position="52"/>
        <end position="68"/>
    </location>
</feature>
<protein>
    <submittedName>
        <fullName evidence="11">TRAP transporter small permease</fullName>
    </submittedName>
</protein>
<organism evidence="11 12">
    <name type="scientific">Treponema parvum</name>
    <dbReference type="NCBI Taxonomy" id="138851"/>
    <lineage>
        <taxon>Bacteria</taxon>
        <taxon>Pseudomonadati</taxon>
        <taxon>Spirochaetota</taxon>
        <taxon>Spirochaetia</taxon>
        <taxon>Spirochaetales</taxon>
        <taxon>Treponemataceae</taxon>
        <taxon>Treponema</taxon>
    </lineage>
</organism>
<dbReference type="InterPro" id="IPR007387">
    <property type="entry name" value="TRAP_DctQ"/>
</dbReference>
<evidence type="ECO:0000256" key="8">
    <source>
        <dbReference type="ARBA" id="ARBA00038436"/>
    </source>
</evidence>
<evidence type="ECO:0000313" key="11">
    <source>
        <dbReference type="EMBL" id="QTQ11596.1"/>
    </source>
</evidence>
<dbReference type="Proteomes" id="UP000671995">
    <property type="component" value="Chromosome"/>
</dbReference>
<keyword evidence="2" id="KW-0813">Transport</keyword>
<dbReference type="Pfam" id="PF04290">
    <property type="entry name" value="DctQ"/>
    <property type="match status" value="1"/>
</dbReference>
<gene>
    <name evidence="11" type="ORF">HRI96_04875</name>
</gene>
<feature type="domain" description="Tripartite ATP-independent periplasmic transporters DctQ component" evidence="10">
    <location>
        <begin position="26"/>
        <end position="151"/>
    </location>
</feature>
<evidence type="ECO:0000256" key="7">
    <source>
        <dbReference type="ARBA" id="ARBA00023136"/>
    </source>
</evidence>
<feature type="transmembrane region" description="Helical" evidence="9">
    <location>
        <begin position="17"/>
        <end position="40"/>
    </location>
</feature>
<feature type="transmembrane region" description="Helical" evidence="9">
    <location>
        <begin position="88"/>
        <end position="107"/>
    </location>
</feature>
<dbReference type="AlphaFoldDB" id="A0A975IC36"/>
<keyword evidence="3" id="KW-1003">Cell membrane</keyword>